<dbReference type="InterPro" id="IPR014729">
    <property type="entry name" value="Rossmann-like_a/b/a_fold"/>
</dbReference>
<dbReference type="PRINTS" id="PR01438">
    <property type="entry name" value="UNVRSLSTRESS"/>
</dbReference>
<dbReference type="RefSeq" id="WP_046578599.1">
    <property type="nucleotide sequence ID" value="NZ_CP010429.1"/>
</dbReference>
<evidence type="ECO:0000259" key="2">
    <source>
        <dbReference type="Pfam" id="PF00582"/>
    </source>
</evidence>
<comment type="similarity">
    <text evidence="1">Belongs to the universal stress protein A family.</text>
</comment>
<dbReference type="OrthoDB" id="1522603at2"/>
<evidence type="ECO:0000313" key="3">
    <source>
        <dbReference type="EMBL" id="AKD58124.1"/>
    </source>
</evidence>
<dbReference type="STRING" id="1379870.SD10_27715"/>
<keyword evidence="4" id="KW-1185">Reference proteome</keyword>
<dbReference type="AlphaFoldDB" id="A0A0E4A0H0"/>
<dbReference type="PANTHER" id="PTHR46268">
    <property type="entry name" value="STRESS RESPONSE PROTEIN NHAX"/>
    <property type="match status" value="1"/>
</dbReference>
<dbReference type="PANTHER" id="PTHR46268:SF6">
    <property type="entry name" value="UNIVERSAL STRESS PROTEIN UP12"/>
    <property type="match status" value="1"/>
</dbReference>
<dbReference type="InterPro" id="IPR006016">
    <property type="entry name" value="UspA"/>
</dbReference>
<evidence type="ECO:0000256" key="1">
    <source>
        <dbReference type="ARBA" id="ARBA00008791"/>
    </source>
</evidence>
<gene>
    <name evidence="3" type="ORF">SD10_27715</name>
</gene>
<proteinExistence type="inferred from homology"/>
<feature type="domain" description="UspA" evidence="2">
    <location>
        <begin position="152"/>
        <end position="271"/>
    </location>
</feature>
<dbReference type="EMBL" id="CP010429">
    <property type="protein sequence ID" value="AKD58124.1"/>
    <property type="molecule type" value="Genomic_DNA"/>
</dbReference>
<dbReference type="SUPFAM" id="SSF52402">
    <property type="entry name" value="Adenine nucleotide alpha hydrolases-like"/>
    <property type="match status" value="2"/>
</dbReference>
<dbReference type="CDD" id="cd00293">
    <property type="entry name" value="USP-like"/>
    <property type="match status" value="1"/>
</dbReference>
<dbReference type="KEGG" id="srd:SD10_27715"/>
<dbReference type="PATRIC" id="fig|1379870.5.peg.5972"/>
<protein>
    <submittedName>
        <fullName evidence="3">Universal stress protein UspA</fullName>
    </submittedName>
</protein>
<dbReference type="Proteomes" id="UP000033054">
    <property type="component" value="Chromosome"/>
</dbReference>
<dbReference type="Gene3D" id="3.40.50.620">
    <property type="entry name" value="HUPs"/>
    <property type="match status" value="2"/>
</dbReference>
<dbReference type="HOGENOM" id="CLU_049301_2_4_10"/>
<name>A0A0E4A0H0_9BACT</name>
<evidence type="ECO:0000313" key="4">
    <source>
        <dbReference type="Proteomes" id="UP000033054"/>
    </source>
</evidence>
<reference evidence="3 4" key="1">
    <citation type="journal article" date="2014" name="Curr. Microbiol.">
        <title>Spirosoma radiotolerans sp. nov., a gamma-radiation-resistant bacterium isolated from gamma ray-irradiated soil.</title>
        <authorList>
            <person name="Lee J.J."/>
            <person name="Srinivasan S."/>
            <person name="Lim S."/>
            <person name="Joe M."/>
            <person name="Im S."/>
            <person name="Bae S.I."/>
            <person name="Park K.R."/>
            <person name="Han J.H."/>
            <person name="Park S.H."/>
            <person name="Joo B.M."/>
            <person name="Park S.J."/>
            <person name="Kim M.K."/>
        </authorList>
    </citation>
    <scope>NUCLEOTIDE SEQUENCE [LARGE SCALE GENOMIC DNA]</scope>
    <source>
        <strain evidence="3 4">DG5A</strain>
    </source>
</reference>
<organism evidence="3 4">
    <name type="scientific">Spirosoma radiotolerans</name>
    <dbReference type="NCBI Taxonomy" id="1379870"/>
    <lineage>
        <taxon>Bacteria</taxon>
        <taxon>Pseudomonadati</taxon>
        <taxon>Bacteroidota</taxon>
        <taxon>Cytophagia</taxon>
        <taxon>Cytophagales</taxon>
        <taxon>Cytophagaceae</taxon>
        <taxon>Spirosoma</taxon>
    </lineage>
</organism>
<dbReference type="InterPro" id="IPR006015">
    <property type="entry name" value="Universal_stress_UspA"/>
</dbReference>
<sequence length="272" mass="29473">MRTIVLATDFSNNAKQAAYFAAHLAKEQKAQLILFHAFHLWPDNPAKTGDFPLSVKAMQEDSEKALNHLAKEIRNDVHPDAPIQCIVREGHTMNAIREVTKAVQADLLVMSTVGTAPASAQLMGSIATGMVAETEIPLLLIPPGAGYAGIKNSVLCIDLSQPPNAVALETALTFTRKAGCVINVLCVSENADDAVLTERAEHIRRLLVPQPHTLSIIAGESVPDTLLNFAHTNKADLIIMLPQTRSWLQKLLSEGETQRMARLTDIPLVAVV</sequence>
<feature type="domain" description="UspA" evidence="2">
    <location>
        <begin position="1"/>
        <end position="142"/>
    </location>
</feature>
<accession>A0A0E4A0H0</accession>
<dbReference type="Pfam" id="PF00582">
    <property type="entry name" value="Usp"/>
    <property type="match status" value="2"/>
</dbReference>